<dbReference type="Gene3D" id="3.40.50.720">
    <property type="entry name" value="NAD(P)-binding Rossmann-like Domain"/>
    <property type="match status" value="1"/>
</dbReference>
<sequence length="280" mass="29528">MTNDLSGSVAVITGAASGIGRALSHRCAQESMAVVISDVESVPLVKVESELVSAGAQVLAVQTDVSNDEAVDALAARTFDRFGAVHRLFINAGVFQAGVAWQRSKADWEWVLGVNLWGPINAVRAFIPRMLKQGDAGHVVITSSLAGLITVPYSSPYVVSKFGAAALAECLAHDLAAQAAPIQVSCLVPGSVDTQIADSDRNRPTDLGDAEAEDHRLVAAALQEMVSRGANSPDSVVDTVFAAVAAGDFWITTSDSYPDFIGQRYQSLKSRRLPSSVNFD</sequence>
<reference evidence="3" key="1">
    <citation type="submission" date="2020-05" db="EMBL/GenBank/DDBJ databases">
        <authorList>
            <person name="Chiriac C."/>
            <person name="Salcher M."/>
            <person name="Ghai R."/>
            <person name="Kavagutti S V."/>
        </authorList>
    </citation>
    <scope>NUCLEOTIDE SEQUENCE</scope>
</reference>
<protein>
    <submittedName>
        <fullName evidence="3">Unannotated protein</fullName>
    </submittedName>
</protein>
<dbReference type="PROSITE" id="PS00061">
    <property type="entry name" value="ADH_SHORT"/>
    <property type="match status" value="1"/>
</dbReference>
<comment type="similarity">
    <text evidence="1">Belongs to the short-chain dehydrogenases/reductases (SDR) family.</text>
</comment>
<gene>
    <name evidence="3" type="ORF">UFOPK2683_00406</name>
</gene>
<dbReference type="PANTHER" id="PTHR44196:SF1">
    <property type="entry name" value="DEHYDROGENASE_REDUCTASE SDR FAMILY MEMBER 7B"/>
    <property type="match status" value="1"/>
</dbReference>
<keyword evidence="2" id="KW-0560">Oxidoreductase</keyword>
<dbReference type="AlphaFoldDB" id="A0A6J6R297"/>
<evidence type="ECO:0000256" key="1">
    <source>
        <dbReference type="ARBA" id="ARBA00006484"/>
    </source>
</evidence>
<dbReference type="CDD" id="cd05233">
    <property type="entry name" value="SDR_c"/>
    <property type="match status" value="1"/>
</dbReference>
<proteinExistence type="inferred from homology"/>
<dbReference type="PRINTS" id="PR00081">
    <property type="entry name" value="GDHRDH"/>
</dbReference>
<dbReference type="SUPFAM" id="SSF51735">
    <property type="entry name" value="NAD(P)-binding Rossmann-fold domains"/>
    <property type="match status" value="1"/>
</dbReference>
<dbReference type="InterPro" id="IPR002347">
    <property type="entry name" value="SDR_fam"/>
</dbReference>
<accession>A0A6J6R297</accession>
<evidence type="ECO:0000256" key="2">
    <source>
        <dbReference type="ARBA" id="ARBA00023002"/>
    </source>
</evidence>
<name>A0A6J6R297_9ZZZZ</name>
<dbReference type="InterPro" id="IPR036291">
    <property type="entry name" value="NAD(P)-bd_dom_sf"/>
</dbReference>
<dbReference type="Pfam" id="PF00106">
    <property type="entry name" value="adh_short"/>
    <property type="match status" value="1"/>
</dbReference>
<dbReference type="GO" id="GO:0016491">
    <property type="term" value="F:oxidoreductase activity"/>
    <property type="evidence" value="ECO:0007669"/>
    <property type="project" value="UniProtKB-KW"/>
</dbReference>
<dbReference type="InterPro" id="IPR020904">
    <property type="entry name" value="Sc_DH/Rdtase_CS"/>
</dbReference>
<dbReference type="EMBL" id="CAEZYK010000014">
    <property type="protein sequence ID" value="CAB4718071.1"/>
    <property type="molecule type" value="Genomic_DNA"/>
</dbReference>
<dbReference type="PANTHER" id="PTHR44196">
    <property type="entry name" value="DEHYDROGENASE/REDUCTASE SDR FAMILY MEMBER 7B"/>
    <property type="match status" value="1"/>
</dbReference>
<organism evidence="3">
    <name type="scientific">freshwater metagenome</name>
    <dbReference type="NCBI Taxonomy" id="449393"/>
    <lineage>
        <taxon>unclassified sequences</taxon>
        <taxon>metagenomes</taxon>
        <taxon>ecological metagenomes</taxon>
    </lineage>
</organism>
<evidence type="ECO:0000313" key="3">
    <source>
        <dbReference type="EMBL" id="CAB4718071.1"/>
    </source>
</evidence>
<dbReference type="GO" id="GO:0016020">
    <property type="term" value="C:membrane"/>
    <property type="evidence" value="ECO:0007669"/>
    <property type="project" value="TreeGrafter"/>
</dbReference>